<comment type="caution">
    <text evidence="2">The sequence shown here is derived from an EMBL/GenBank/DDBJ whole genome shotgun (WGS) entry which is preliminary data.</text>
</comment>
<evidence type="ECO:0000313" key="2">
    <source>
        <dbReference type="EMBL" id="MBB3056828.1"/>
    </source>
</evidence>
<dbReference type="Pfam" id="PF05016">
    <property type="entry name" value="ParE_toxin"/>
    <property type="match status" value="1"/>
</dbReference>
<keyword evidence="3" id="KW-1185">Reference proteome</keyword>
<accession>A0A839SH48</accession>
<dbReference type="RefSeq" id="WP_157750652.1">
    <property type="nucleotide sequence ID" value="NZ_AP017313.1"/>
</dbReference>
<dbReference type="Gene3D" id="3.30.2310.20">
    <property type="entry name" value="RelE-like"/>
    <property type="match status" value="1"/>
</dbReference>
<reference evidence="2" key="1">
    <citation type="submission" date="2020-08" db="EMBL/GenBank/DDBJ databases">
        <title>Genomic Encyclopedia of Type Strains, Phase III (KMG-III): the genomes of soil and plant-associated and newly described type strains.</title>
        <authorList>
            <person name="Whitman W."/>
        </authorList>
    </citation>
    <scope>NUCLEOTIDE SEQUENCE [LARGE SCALE GENOMIC DNA]</scope>
    <source>
        <strain evidence="2">CECT 8628</strain>
    </source>
</reference>
<name>A0A839SH48_9SPHI</name>
<dbReference type="InterPro" id="IPR035093">
    <property type="entry name" value="RelE/ParE_toxin_dom_sf"/>
</dbReference>
<keyword evidence="1" id="KW-1277">Toxin-antitoxin system</keyword>
<sequence length="94" mass="10632">MIVKITPKAMSVIDAIAAFVESKNTRGSGARYALRFKAALKKLAQPNIQYTLCNHPVLAAYRYSCSHFNDWVIAFRVQENELVVYEIIHGSLLF</sequence>
<dbReference type="InterPro" id="IPR007712">
    <property type="entry name" value="RelE/ParE_toxin"/>
</dbReference>
<evidence type="ECO:0000256" key="1">
    <source>
        <dbReference type="ARBA" id="ARBA00022649"/>
    </source>
</evidence>
<protein>
    <submittedName>
        <fullName evidence="2">Plasmid stabilization system protein ParE</fullName>
    </submittedName>
</protein>
<dbReference type="OrthoDB" id="799443at2"/>
<dbReference type="Proteomes" id="UP000539265">
    <property type="component" value="Unassembled WGS sequence"/>
</dbReference>
<evidence type="ECO:0000313" key="3">
    <source>
        <dbReference type="Proteomes" id="UP000539265"/>
    </source>
</evidence>
<proteinExistence type="predicted"/>
<organism evidence="2 3">
    <name type="scientific">Mucilaginibacter gotjawali</name>
    <dbReference type="NCBI Taxonomy" id="1550579"/>
    <lineage>
        <taxon>Bacteria</taxon>
        <taxon>Pseudomonadati</taxon>
        <taxon>Bacteroidota</taxon>
        <taxon>Sphingobacteriia</taxon>
        <taxon>Sphingobacteriales</taxon>
        <taxon>Sphingobacteriaceae</taxon>
        <taxon>Mucilaginibacter</taxon>
    </lineage>
</organism>
<gene>
    <name evidence="2" type="ORF">FHS11_003255</name>
</gene>
<dbReference type="AlphaFoldDB" id="A0A839SH48"/>
<dbReference type="EMBL" id="JACHWX010000010">
    <property type="protein sequence ID" value="MBB3056828.1"/>
    <property type="molecule type" value="Genomic_DNA"/>
</dbReference>